<proteinExistence type="predicted"/>
<dbReference type="Proteomes" id="UP000789833">
    <property type="component" value="Unassembled WGS sequence"/>
</dbReference>
<protein>
    <submittedName>
        <fullName evidence="1">Uncharacterized protein</fullName>
    </submittedName>
</protein>
<name>A0ABM8YU39_9BACI</name>
<evidence type="ECO:0000313" key="2">
    <source>
        <dbReference type="Proteomes" id="UP000789833"/>
    </source>
</evidence>
<accession>A0ABM8YU39</accession>
<reference evidence="1 2" key="1">
    <citation type="submission" date="2021-10" db="EMBL/GenBank/DDBJ databases">
        <authorList>
            <person name="Criscuolo A."/>
        </authorList>
    </citation>
    <scope>NUCLEOTIDE SEQUENCE [LARGE SCALE GENOMIC DNA]</scope>
    <source>
        <strain evidence="2">CIP 111883</strain>
    </source>
</reference>
<organism evidence="1 2">
    <name type="scientific">Sutcliffiella rhizosphaerae</name>
    <dbReference type="NCBI Taxonomy" id="2880967"/>
    <lineage>
        <taxon>Bacteria</taxon>
        <taxon>Bacillati</taxon>
        <taxon>Bacillota</taxon>
        <taxon>Bacilli</taxon>
        <taxon>Bacillales</taxon>
        <taxon>Bacillaceae</taxon>
        <taxon>Sutcliffiella</taxon>
    </lineage>
</organism>
<evidence type="ECO:0000313" key="1">
    <source>
        <dbReference type="EMBL" id="CAG9623486.1"/>
    </source>
</evidence>
<sequence length="95" mass="11287">MLFALIQWKLGRLQEEIKNKALQIIDRGNDLEHWEEDPKLKKKRETVLLQLKGQLNSPQPQAKKVPVLCRDIGNYIDLYNCVHFALMREKISWLF</sequence>
<comment type="caution">
    <text evidence="1">The sequence shown here is derived from an EMBL/GenBank/DDBJ whole genome shotgun (WGS) entry which is preliminary data.</text>
</comment>
<gene>
    <name evidence="1" type="ORF">BACCIP111883_04299</name>
</gene>
<dbReference type="EMBL" id="CAKJTJ010000050">
    <property type="protein sequence ID" value="CAG9623486.1"/>
    <property type="molecule type" value="Genomic_DNA"/>
</dbReference>
<keyword evidence="2" id="KW-1185">Reference proteome</keyword>